<feature type="compositionally biased region" description="Basic and acidic residues" evidence="1">
    <location>
        <begin position="538"/>
        <end position="616"/>
    </location>
</feature>
<gene>
    <name evidence="2" type="ORF">AK812_SmicGene29667</name>
</gene>
<evidence type="ECO:0000313" key="2">
    <source>
        <dbReference type="EMBL" id="OLP88904.1"/>
    </source>
</evidence>
<dbReference type="EMBL" id="LSRX01000788">
    <property type="protein sequence ID" value="OLP88904.1"/>
    <property type="molecule type" value="Genomic_DNA"/>
</dbReference>
<dbReference type="Proteomes" id="UP000186817">
    <property type="component" value="Unassembled WGS sequence"/>
</dbReference>
<dbReference type="AlphaFoldDB" id="A0A1Q9D171"/>
<organism evidence="2 3">
    <name type="scientific">Symbiodinium microadriaticum</name>
    <name type="common">Dinoflagellate</name>
    <name type="synonym">Zooxanthella microadriatica</name>
    <dbReference type="NCBI Taxonomy" id="2951"/>
    <lineage>
        <taxon>Eukaryota</taxon>
        <taxon>Sar</taxon>
        <taxon>Alveolata</taxon>
        <taxon>Dinophyceae</taxon>
        <taxon>Suessiales</taxon>
        <taxon>Symbiodiniaceae</taxon>
        <taxon>Symbiodinium</taxon>
    </lineage>
</organism>
<name>A0A1Q9D171_SYMMI</name>
<proteinExistence type="predicted"/>
<reference evidence="2 3" key="1">
    <citation type="submission" date="2016-02" db="EMBL/GenBank/DDBJ databases">
        <title>Genome analysis of coral dinoflagellate symbionts highlights evolutionary adaptations to a symbiotic lifestyle.</title>
        <authorList>
            <person name="Aranda M."/>
            <person name="Li Y."/>
            <person name="Liew Y.J."/>
            <person name="Baumgarten S."/>
            <person name="Simakov O."/>
            <person name="Wilson M."/>
            <person name="Piel J."/>
            <person name="Ashoor H."/>
            <person name="Bougouffa S."/>
            <person name="Bajic V.B."/>
            <person name="Ryu T."/>
            <person name="Ravasi T."/>
            <person name="Bayer T."/>
            <person name="Micklem G."/>
            <person name="Kim H."/>
            <person name="Bhak J."/>
            <person name="Lajeunesse T.C."/>
            <person name="Voolstra C.R."/>
        </authorList>
    </citation>
    <scope>NUCLEOTIDE SEQUENCE [LARGE SCALE GENOMIC DNA]</scope>
    <source>
        <strain evidence="2 3">CCMP2467</strain>
    </source>
</reference>
<comment type="caution">
    <text evidence="2">The sequence shown here is derived from an EMBL/GenBank/DDBJ whole genome shotgun (WGS) entry which is preliminary data.</text>
</comment>
<feature type="region of interest" description="Disordered" evidence="1">
    <location>
        <begin position="535"/>
        <end position="677"/>
    </location>
</feature>
<evidence type="ECO:0000256" key="1">
    <source>
        <dbReference type="SAM" id="MobiDB-lite"/>
    </source>
</evidence>
<evidence type="ECO:0000313" key="3">
    <source>
        <dbReference type="Proteomes" id="UP000186817"/>
    </source>
</evidence>
<dbReference type="OrthoDB" id="438298at2759"/>
<sequence length="677" mass="75830">MTPARAISAQRHSPEVTGDAARSADDIFFIRERKRSMSDKPDLAVELGDLSFNKQGGKFFPLRSACGRAPEWTSAEWLKILWHPSGFKDPSARRVSLCLETDEGTRAFFRSVEERLVRSLAALAQKDTRLFGKLQTESEVKERFLSCLKANARSGAFLKTKMDWDRVRIWGPKGEKLEGPGDLAGRECKVRCELRQVWLMSGQCGLLLEVTDLMLKASLANSALSMYRLRNMVRRSFATVCVVALVDFHAFVGMKTHVRRYKLQSRNAACVDRFGAMAQSVLNVNGYDANVTRVAVELAQREAEAELAKREAATEVYLLHDLGAHYSRKLGIVAEPLDLSRALADLMKPVINALFHVSQPRRVATSFQPPSRGNAVSLECSWGVLVWQRAGFASWSEQPVHESRSLFQLKFEAERPSRRSVPGTLEMSTAVKKTLHDVRSQLVSGKSLRGLPLTEEKKEELKIKEQQLLHRQRQVRLQRQRQRDFIQSTVSSEGSRVMAHVDASNATQTQEICHAVEAKGDANLAKGDAILGAIDNKMTPEEKREADDRKAEEKKRKADEKKREMEEKKKRKAEEKKQRDEERAAKKAKVDAEKKELAEARKDLKACSQREKKTEGGAEESTAIPQHAGEEVSSTTGLADVAEVEGCEEKPDEQGSPDSSVIPSTWIPKLGLFGPKQ</sequence>
<protein>
    <submittedName>
        <fullName evidence="2">Uncharacterized protein</fullName>
    </submittedName>
</protein>
<accession>A0A1Q9D171</accession>
<keyword evidence="3" id="KW-1185">Reference proteome</keyword>